<dbReference type="EMBL" id="FUEG01000027">
    <property type="protein sequence ID" value="SJL15173.1"/>
    <property type="molecule type" value="Genomic_DNA"/>
</dbReference>
<dbReference type="AlphaFoldDB" id="A0A284S2C1"/>
<proteinExistence type="predicted"/>
<gene>
    <name evidence="1" type="ORF">ARMOST_18659</name>
</gene>
<organism evidence="1 2">
    <name type="scientific">Armillaria ostoyae</name>
    <name type="common">Armillaria root rot fungus</name>
    <dbReference type="NCBI Taxonomy" id="47428"/>
    <lineage>
        <taxon>Eukaryota</taxon>
        <taxon>Fungi</taxon>
        <taxon>Dikarya</taxon>
        <taxon>Basidiomycota</taxon>
        <taxon>Agaricomycotina</taxon>
        <taxon>Agaricomycetes</taxon>
        <taxon>Agaricomycetidae</taxon>
        <taxon>Agaricales</taxon>
        <taxon>Marasmiineae</taxon>
        <taxon>Physalacriaceae</taxon>
        <taxon>Armillaria</taxon>
    </lineage>
</organism>
<evidence type="ECO:0000313" key="1">
    <source>
        <dbReference type="EMBL" id="SJL15173.1"/>
    </source>
</evidence>
<evidence type="ECO:0000313" key="2">
    <source>
        <dbReference type="Proteomes" id="UP000219338"/>
    </source>
</evidence>
<dbReference type="Proteomes" id="UP000219338">
    <property type="component" value="Unassembled WGS sequence"/>
</dbReference>
<dbReference type="OrthoDB" id="2900663at2759"/>
<evidence type="ECO:0008006" key="3">
    <source>
        <dbReference type="Google" id="ProtNLM"/>
    </source>
</evidence>
<protein>
    <recommendedName>
        <fullName evidence="3">F-box domain-containing protein</fullName>
    </recommendedName>
</protein>
<accession>A0A284S2C1</accession>
<keyword evidence="2" id="KW-1185">Reference proteome</keyword>
<reference evidence="2" key="1">
    <citation type="journal article" date="2017" name="Nat. Ecol. Evol.">
        <title>Genome expansion and lineage-specific genetic innovations in the forest pathogenic fungi Armillaria.</title>
        <authorList>
            <person name="Sipos G."/>
            <person name="Prasanna A.N."/>
            <person name="Walter M.C."/>
            <person name="O'Connor E."/>
            <person name="Balint B."/>
            <person name="Krizsan K."/>
            <person name="Kiss B."/>
            <person name="Hess J."/>
            <person name="Varga T."/>
            <person name="Slot J."/>
            <person name="Riley R."/>
            <person name="Boka B."/>
            <person name="Rigling D."/>
            <person name="Barry K."/>
            <person name="Lee J."/>
            <person name="Mihaltcheva S."/>
            <person name="LaButti K."/>
            <person name="Lipzen A."/>
            <person name="Waldron R."/>
            <person name="Moloney N.M."/>
            <person name="Sperisen C."/>
            <person name="Kredics L."/>
            <person name="Vagvoelgyi C."/>
            <person name="Patrignani A."/>
            <person name="Fitzpatrick D."/>
            <person name="Nagy I."/>
            <person name="Doyle S."/>
            <person name="Anderson J.B."/>
            <person name="Grigoriev I.V."/>
            <person name="Gueldener U."/>
            <person name="Muensterkoetter M."/>
            <person name="Nagy L.G."/>
        </authorList>
    </citation>
    <scope>NUCLEOTIDE SEQUENCE [LARGE SCALE GENOMIC DNA]</scope>
    <source>
        <strain evidence="2">C18/9</strain>
    </source>
</reference>
<sequence>MHTNLPLLPLELEWEIFELTARVYPAEACALLLVARRVHSWVEPILYETVVLGGESPLLNRKAHYKFLRTVGSKPAEFFGRVVERLCLTYHAHNESAMRLLHQCTGVTSLACWSPTTLSPSSLGSIASFRFLRHLSIPIAYFMDLPFDNNPSCNWHRCLTHLEIIIPAAQLHHLQPVMAERLLALPSLTHLGFLDFPNSLEYNFVPPLLEKHTTFEVVYLLFYYFDERPGQDHPWGNDDRVVALVRSRCKYDSITHWESGALWKTATEVVSRRRAMISEDYLALL</sequence>
<name>A0A284S2C1_ARMOS</name>
<dbReference type="STRING" id="47428.A0A284S2C1"/>